<dbReference type="EMBL" id="BLTE01000017">
    <property type="protein sequence ID" value="GFK95408.1"/>
    <property type="molecule type" value="Genomic_DNA"/>
</dbReference>
<gene>
    <name evidence="1" type="ORF">NNJEOMEG_03271</name>
</gene>
<reference evidence="1 2" key="2">
    <citation type="submission" date="2020-05" db="EMBL/GenBank/DDBJ databases">
        <title>Draft genome sequence of Desulfovibrio sp. strainFSS-1.</title>
        <authorList>
            <person name="Shimoshige H."/>
            <person name="Kobayashi H."/>
            <person name="Maekawa T."/>
        </authorList>
    </citation>
    <scope>NUCLEOTIDE SEQUENCE [LARGE SCALE GENOMIC DNA]</scope>
    <source>
        <strain evidence="1 2">SIID29052-01</strain>
    </source>
</reference>
<protein>
    <recommendedName>
        <fullName evidence="3">Glycosyltransferase</fullName>
    </recommendedName>
</protein>
<keyword evidence="2" id="KW-1185">Reference proteome</keyword>
<comment type="caution">
    <text evidence="1">The sequence shown here is derived from an EMBL/GenBank/DDBJ whole genome shotgun (WGS) entry which is preliminary data.</text>
</comment>
<reference evidence="1 2" key="1">
    <citation type="submission" date="2020-04" db="EMBL/GenBank/DDBJ databases">
        <authorList>
            <consortium name="Desulfovibrio sp. FSS-1 genome sequencing consortium"/>
            <person name="Shimoshige H."/>
            <person name="Kobayashi H."/>
            <person name="Maekawa T."/>
        </authorList>
    </citation>
    <scope>NUCLEOTIDE SEQUENCE [LARGE SCALE GENOMIC DNA]</scope>
    <source>
        <strain evidence="1 2">SIID29052-01</strain>
    </source>
</reference>
<dbReference type="Proteomes" id="UP000494245">
    <property type="component" value="Unassembled WGS sequence"/>
</dbReference>
<accession>A0A6V8LYV0</accession>
<dbReference type="SUPFAM" id="SSF53756">
    <property type="entry name" value="UDP-Glycosyltransferase/glycogen phosphorylase"/>
    <property type="match status" value="1"/>
</dbReference>
<evidence type="ECO:0000313" key="1">
    <source>
        <dbReference type="EMBL" id="GFK95408.1"/>
    </source>
</evidence>
<evidence type="ECO:0008006" key="3">
    <source>
        <dbReference type="Google" id="ProtNLM"/>
    </source>
</evidence>
<dbReference type="RefSeq" id="WP_173086393.1">
    <property type="nucleotide sequence ID" value="NZ_BLTE01000017.1"/>
</dbReference>
<proteinExistence type="predicted"/>
<dbReference type="AlphaFoldDB" id="A0A6V8LYV0"/>
<name>A0A6V8LYV0_9BACT</name>
<evidence type="ECO:0000313" key="2">
    <source>
        <dbReference type="Proteomes" id="UP000494245"/>
    </source>
</evidence>
<sequence length="365" mass="41552">MKVLHFSLTPLAGMPVRLVQALNRHTRVQARLADRSRFGRYDHDLVMDEDPEAVLQAARDADILHLHNYLDLDSDRFAPLDFRALQRAGKRVVRQFHTEPGFVARTMGITPEALLAQDIPALVIAQHPERLYRKAYVAPNFIPESRAEYAPCAEPTRWDVFYNPTMNAGAWEDRWNTKGTPQVLPLLRSLEAEGWRVRRVTHIRPLAEALPEKRSSRICLDDLVTGSYHLTGLEALAMGVCAVNFLDERSQTLIRHFSGASGHPYVNARLEEAPAVLRRLLADPDLTRELGLRGRRWLLDHWSEARMIGHYVRAYELLLEDPALLTRQPELSLEGRAAHFLFKELPDLAYKTRADAWDPSGDTPA</sequence>
<organism evidence="1 2">
    <name type="scientific">Fundidesulfovibrio magnetotacticus</name>
    <dbReference type="NCBI Taxonomy" id="2730080"/>
    <lineage>
        <taxon>Bacteria</taxon>
        <taxon>Pseudomonadati</taxon>
        <taxon>Thermodesulfobacteriota</taxon>
        <taxon>Desulfovibrionia</taxon>
        <taxon>Desulfovibrionales</taxon>
        <taxon>Desulfovibrionaceae</taxon>
        <taxon>Fundidesulfovibrio</taxon>
    </lineage>
</organism>